<keyword evidence="2" id="KW-0479">Metal-binding</keyword>
<evidence type="ECO:0000256" key="3">
    <source>
        <dbReference type="ARBA" id="ARBA00022833"/>
    </source>
</evidence>
<keyword evidence="1" id="KW-0533">Nickel</keyword>
<dbReference type="PANTHER" id="PTHR34535:SF3">
    <property type="entry name" value="HYDROGENASE MATURATION FACTOR HYPA"/>
    <property type="match status" value="1"/>
</dbReference>
<organism evidence="4">
    <name type="scientific">Thermogladius calderae</name>
    <dbReference type="NCBI Taxonomy" id="1200300"/>
    <lineage>
        <taxon>Archaea</taxon>
        <taxon>Thermoproteota</taxon>
        <taxon>Thermoprotei</taxon>
        <taxon>Desulfurococcales</taxon>
        <taxon>Desulfurococcaceae</taxon>
        <taxon>Thermogladius</taxon>
    </lineage>
</organism>
<evidence type="ECO:0000256" key="1">
    <source>
        <dbReference type="ARBA" id="ARBA00022596"/>
    </source>
</evidence>
<evidence type="ECO:0000313" key="4">
    <source>
        <dbReference type="EMBL" id="HHP67707.1"/>
    </source>
</evidence>
<dbReference type="EMBL" id="DRYK01000035">
    <property type="protein sequence ID" value="HHP67707.1"/>
    <property type="molecule type" value="Genomic_DNA"/>
</dbReference>
<name>A0A7J3XYC2_9CREN</name>
<dbReference type="InterPro" id="IPR000688">
    <property type="entry name" value="HypA/HybF"/>
</dbReference>
<dbReference type="GO" id="GO:0008270">
    <property type="term" value="F:zinc ion binding"/>
    <property type="evidence" value="ECO:0007669"/>
    <property type="project" value="TreeGrafter"/>
</dbReference>
<dbReference type="NCBIfam" id="NF003008">
    <property type="entry name" value="PRK03824.1"/>
    <property type="match status" value="1"/>
</dbReference>
<gene>
    <name evidence="4" type="primary">hypA</name>
    <name evidence="4" type="ORF">ENM60_02785</name>
</gene>
<dbReference type="Gene3D" id="3.30.2320.80">
    <property type="match status" value="1"/>
</dbReference>
<evidence type="ECO:0000256" key="2">
    <source>
        <dbReference type="ARBA" id="ARBA00022723"/>
    </source>
</evidence>
<keyword evidence="3" id="KW-0862">Zinc</keyword>
<accession>A0A7J3XYC2</accession>
<dbReference type="AlphaFoldDB" id="A0A7J3XYC2"/>
<dbReference type="Pfam" id="PF01155">
    <property type="entry name" value="HypA"/>
    <property type="match status" value="1"/>
</dbReference>
<reference evidence="4" key="1">
    <citation type="journal article" date="2020" name="mSystems">
        <title>Genome- and Community-Level Interaction Insights into Carbon Utilization and Element Cycling Functions of Hydrothermarchaeota in Hydrothermal Sediment.</title>
        <authorList>
            <person name="Zhou Z."/>
            <person name="Liu Y."/>
            <person name="Xu W."/>
            <person name="Pan J."/>
            <person name="Luo Z.H."/>
            <person name="Li M."/>
        </authorList>
    </citation>
    <scope>NUCLEOTIDE SEQUENCE [LARGE SCALE GENOMIC DNA]</scope>
    <source>
        <strain evidence="4">SpSt-110</strain>
    </source>
</reference>
<dbReference type="GO" id="GO:0051604">
    <property type="term" value="P:protein maturation"/>
    <property type="evidence" value="ECO:0007669"/>
    <property type="project" value="InterPro"/>
</dbReference>
<protein>
    <submittedName>
        <fullName evidence="4">Hydrogenase nickel incorporation protein HypA</fullName>
    </submittedName>
</protein>
<dbReference type="PIRSF" id="PIRSF004761">
    <property type="entry name" value="Hydrgn_mat_HypA"/>
    <property type="match status" value="1"/>
</dbReference>
<proteinExistence type="predicted"/>
<comment type="caution">
    <text evidence="4">The sequence shown here is derived from an EMBL/GenBank/DDBJ whole genome shotgun (WGS) entry which is preliminary data.</text>
</comment>
<sequence length="129" mass="14816">MVHEWSLADALLKYVATVYGTNIKTLRLRVGVLQSIDKEILLFSIRELAGLHNIRLGEVVIEEEEARFKCSRCGYEWVFKPEEFNTETREAVHFMPEAVYAFTKCPACGSRDFKIVKGRGLEIAEVVKY</sequence>
<dbReference type="PANTHER" id="PTHR34535">
    <property type="entry name" value="HYDROGENASE MATURATION FACTOR HYPA"/>
    <property type="match status" value="1"/>
</dbReference>
<dbReference type="GO" id="GO:0016151">
    <property type="term" value="F:nickel cation binding"/>
    <property type="evidence" value="ECO:0007669"/>
    <property type="project" value="InterPro"/>
</dbReference>